<comment type="caution">
    <text evidence="1">The sequence shown here is derived from an EMBL/GenBank/DDBJ whole genome shotgun (WGS) entry which is preliminary data.</text>
</comment>
<organism evidence="1 2">
    <name type="scientific">Streptomyces candidus</name>
    <dbReference type="NCBI Taxonomy" id="67283"/>
    <lineage>
        <taxon>Bacteria</taxon>
        <taxon>Bacillati</taxon>
        <taxon>Actinomycetota</taxon>
        <taxon>Actinomycetes</taxon>
        <taxon>Kitasatosporales</taxon>
        <taxon>Streptomycetaceae</taxon>
        <taxon>Streptomyces</taxon>
    </lineage>
</organism>
<dbReference type="Proteomes" id="UP000540423">
    <property type="component" value="Unassembled WGS sequence"/>
</dbReference>
<dbReference type="EMBL" id="JACHEM010000021">
    <property type="protein sequence ID" value="MBB6439410.1"/>
    <property type="molecule type" value="Genomic_DNA"/>
</dbReference>
<keyword evidence="2" id="KW-1185">Reference proteome</keyword>
<evidence type="ECO:0000313" key="2">
    <source>
        <dbReference type="Proteomes" id="UP000540423"/>
    </source>
</evidence>
<accession>A0A7X0LSM3</accession>
<reference evidence="1 2" key="1">
    <citation type="submission" date="2020-08" db="EMBL/GenBank/DDBJ databases">
        <title>Genomic Encyclopedia of Type Strains, Phase IV (KMG-IV): sequencing the most valuable type-strain genomes for metagenomic binning, comparative biology and taxonomic classification.</title>
        <authorList>
            <person name="Goeker M."/>
        </authorList>
    </citation>
    <scope>NUCLEOTIDE SEQUENCE [LARGE SCALE GENOMIC DNA]</scope>
    <source>
        <strain evidence="1 2">DSM 40141</strain>
    </source>
</reference>
<protein>
    <submittedName>
        <fullName evidence="1">Uncharacterized protein</fullName>
    </submittedName>
</protein>
<gene>
    <name evidence="1" type="ORF">HNQ79_005922</name>
</gene>
<sequence>MTHTLGAAPESTRLDVSSRTSGLYRCTQWIVLPEGRQILADVEGAADPEAAVGWLVERGHATASAFEDVWANEADHVGTLRSRLMAEDFTQQALAALQAGHRFVLEISAPDSFTEFVLEAITAYRASPPHPNEKGSTMSDELAFARTEMTA</sequence>
<name>A0A7X0LSM3_9ACTN</name>
<dbReference type="RefSeq" id="WP_185035961.1">
    <property type="nucleotide sequence ID" value="NZ_BNBN01000015.1"/>
</dbReference>
<evidence type="ECO:0000313" key="1">
    <source>
        <dbReference type="EMBL" id="MBB6439410.1"/>
    </source>
</evidence>
<dbReference type="AlphaFoldDB" id="A0A7X0LSM3"/>
<proteinExistence type="predicted"/>